<organism evidence="3 4">
    <name type="scientific">Xenopus laevis</name>
    <name type="common">African clawed frog</name>
    <dbReference type="NCBI Taxonomy" id="8355"/>
    <lineage>
        <taxon>Eukaryota</taxon>
        <taxon>Metazoa</taxon>
        <taxon>Chordata</taxon>
        <taxon>Craniata</taxon>
        <taxon>Vertebrata</taxon>
        <taxon>Euteleostomi</taxon>
        <taxon>Amphibia</taxon>
        <taxon>Batrachia</taxon>
        <taxon>Anura</taxon>
        <taxon>Pipoidea</taxon>
        <taxon>Pipidae</taxon>
        <taxon>Xenopodinae</taxon>
        <taxon>Xenopus</taxon>
        <taxon>Xenopus</taxon>
    </lineage>
</organism>
<sequence>MSKIIVLCLGLTILAIFLPNQVVSDNTTVAAITLNNTTPNGNSTSLSLSTNTANTTIITTKSYASSVYAAPTIFLGFATVSLLTIYC</sequence>
<dbReference type="EMBL" id="CM004475">
    <property type="protein sequence ID" value="OCT78200.1"/>
    <property type="molecule type" value="Genomic_DNA"/>
</dbReference>
<gene>
    <name evidence="3" type="ORF">XELAEV_18029307mg</name>
</gene>
<evidence type="ECO:0000313" key="3">
    <source>
        <dbReference type="EMBL" id="OCT78200.1"/>
    </source>
</evidence>
<protein>
    <submittedName>
        <fullName evidence="3">Uncharacterized protein</fullName>
    </submittedName>
</protein>
<feature type="chain" id="PRO_5037339917" evidence="2">
    <location>
        <begin position="25"/>
        <end position="87"/>
    </location>
</feature>
<keyword evidence="1" id="KW-0812">Transmembrane</keyword>
<feature type="signal peptide" evidence="2">
    <location>
        <begin position="1"/>
        <end position="24"/>
    </location>
</feature>
<evidence type="ECO:0000256" key="1">
    <source>
        <dbReference type="SAM" id="Phobius"/>
    </source>
</evidence>
<keyword evidence="2" id="KW-0732">Signal</keyword>
<reference evidence="4" key="1">
    <citation type="journal article" date="2016" name="Nature">
        <title>Genome evolution in the allotetraploid frog Xenopus laevis.</title>
        <authorList>
            <person name="Session A.M."/>
            <person name="Uno Y."/>
            <person name="Kwon T."/>
            <person name="Chapman J.A."/>
            <person name="Toyoda A."/>
            <person name="Takahashi S."/>
            <person name="Fukui A."/>
            <person name="Hikosaka A."/>
            <person name="Suzuki A."/>
            <person name="Kondo M."/>
            <person name="van Heeringen S.J."/>
            <person name="Quigley I."/>
            <person name="Heinz S."/>
            <person name="Ogino H."/>
            <person name="Ochi H."/>
            <person name="Hellsten U."/>
            <person name="Lyons J.B."/>
            <person name="Simakov O."/>
            <person name="Putnam N."/>
            <person name="Stites J."/>
            <person name="Kuroki Y."/>
            <person name="Tanaka T."/>
            <person name="Michiue T."/>
            <person name="Watanabe M."/>
            <person name="Bogdanovic O."/>
            <person name="Lister R."/>
            <person name="Georgiou G."/>
            <person name="Paranjpe S.S."/>
            <person name="van Kruijsbergen I."/>
            <person name="Shu S."/>
            <person name="Carlson J."/>
            <person name="Kinoshita T."/>
            <person name="Ohta Y."/>
            <person name="Mawaribuchi S."/>
            <person name="Jenkins J."/>
            <person name="Grimwood J."/>
            <person name="Schmutz J."/>
            <person name="Mitros T."/>
            <person name="Mozaffari S.V."/>
            <person name="Suzuki Y."/>
            <person name="Haramoto Y."/>
            <person name="Yamamoto T.S."/>
            <person name="Takagi C."/>
            <person name="Heald R."/>
            <person name="Miller K."/>
            <person name="Haudenschild C."/>
            <person name="Kitzman J."/>
            <person name="Nakayama T."/>
            <person name="Izutsu Y."/>
            <person name="Robert J."/>
            <person name="Fortriede J."/>
            <person name="Burns K."/>
            <person name="Lotay V."/>
            <person name="Karimi K."/>
            <person name="Yasuoka Y."/>
            <person name="Dichmann D.S."/>
            <person name="Flajnik M.F."/>
            <person name="Houston D.W."/>
            <person name="Shendure J."/>
            <person name="DuPasquier L."/>
            <person name="Vize P.D."/>
            <person name="Zorn A.M."/>
            <person name="Ito M."/>
            <person name="Marcotte E.M."/>
            <person name="Wallingford J.B."/>
            <person name="Ito Y."/>
            <person name="Asashima M."/>
            <person name="Ueno N."/>
            <person name="Matsuda Y."/>
            <person name="Veenstra G.J."/>
            <person name="Fujiyama A."/>
            <person name="Harland R.M."/>
            <person name="Taira M."/>
            <person name="Rokhsar D.S."/>
        </authorList>
    </citation>
    <scope>NUCLEOTIDE SEQUENCE [LARGE SCALE GENOMIC DNA]</scope>
    <source>
        <strain evidence="4">J</strain>
    </source>
</reference>
<name>A0A974HHK0_XENLA</name>
<evidence type="ECO:0000256" key="2">
    <source>
        <dbReference type="SAM" id="SignalP"/>
    </source>
</evidence>
<feature type="transmembrane region" description="Helical" evidence="1">
    <location>
        <begin position="68"/>
        <end position="86"/>
    </location>
</feature>
<dbReference type="Proteomes" id="UP000694892">
    <property type="component" value="Chromosome 5S"/>
</dbReference>
<keyword evidence="1" id="KW-0472">Membrane</keyword>
<keyword evidence="1" id="KW-1133">Transmembrane helix</keyword>
<proteinExistence type="predicted"/>
<evidence type="ECO:0000313" key="4">
    <source>
        <dbReference type="Proteomes" id="UP000694892"/>
    </source>
</evidence>
<accession>A0A974HHK0</accession>
<dbReference type="AlphaFoldDB" id="A0A974HHK0"/>